<dbReference type="Gene3D" id="3.30.565.10">
    <property type="entry name" value="Histidine kinase-like ATPase, C-terminal domain"/>
    <property type="match status" value="1"/>
</dbReference>
<organism evidence="8 9">
    <name type="scientific">Daejeonella lutea</name>
    <dbReference type="NCBI Taxonomy" id="572036"/>
    <lineage>
        <taxon>Bacteria</taxon>
        <taxon>Pseudomonadati</taxon>
        <taxon>Bacteroidota</taxon>
        <taxon>Sphingobacteriia</taxon>
        <taxon>Sphingobacteriales</taxon>
        <taxon>Sphingobacteriaceae</taxon>
        <taxon>Daejeonella</taxon>
    </lineage>
</organism>
<gene>
    <name evidence="8" type="ORF">SAMN05661099_1683</name>
</gene>
<keyword evidence="4" id="KW-0808">Transferase</keyword>
<dbReference type="EMBL" id="FUYR01000001">
    <property type="protein sequence ID" value="SKB50804.1"/>
    <property type="molecule type" value="Genomic_DNA"/>
</dbReference>
<dbReference type="InterPro" id="IPR036890">
    <property type="entry name" value="HATPase_C_sf"/>
</dbReference>
<feature type="coiled-coil region" evidence="6">
    <location>
        <begin position="150"/>
        <end position="177"/>
    </location>
</feature>
<dbReference type="Gene3D" id="1.10.287.130">
    <property type="match status" value="1"/>
</dbReference>
<dbReference type="InterPro" id="IPR004358">
    <property type="entry name" value="Sig_transdc_His_kin-like_C"/>
</dbReference>
<dbReference type="Proteomes" id="UP000189981">
    <property type="component" value="Unassembled WGS sequence"/>
</dbReference>
<sequence length="394" mass="43842">MNSLPSDIQQDITRIDKISVVPTILEMICRTTNMGFAAVARVSDSYWVACSVRDEIGFGLKPGGELKLETTICDEIRQSGNGVFIDHVAEDEHFCSHHTPAMYGFQSYISIPIIRRDGSFFGTLCAIDPQPAKVNNPDVINMFRMYSELISFHLDALEQLEQSEQRLKEEHYIAELREQFIAILGHDLKNPIGAIANSAQLLMRLNGDEKSLRLANIIADSSFRMSGLVENLLDFARGRLGEGIQLKLSEEQQAHVFLHQIISELQSIWPESTIEARFDVSHPVTMDSKRISQLFSNLLANALSYGKPGHPVIARAYSCPDYFTLDVSNAGEKISDSSMPLLFHPFSRGKVQHGKEGLGLGLFIASEIAKAHGGKLTVTSTDEETTFSFHMPLK</sequence>
<keyword evidence="5" id="KW-0418">Kinase</keyword>
<evidence type="ECO:0000259" key="7">
    <source>
        <dbReference type="PROSITE" id="PS50109"/>
    </source>
</evidence>
<dbReference type="InterPro" id="IPR003661">
    <property type="entry name" value="HisK_dim/P_dom"/>
</dbReference>
<proteinExistence type="predicted"/>
<dbReference type="InterPro" id="IPR005467">
    <property type="entry name" value="His_kinase_dom"/>
</dbReference>
<dbReference type="Pfam" id="PF01590">
    <property type="entry name" value="GAF"/>
    <property type="match status" value="1"/>
</dbReference>
<dbReference type="AlphaFoldDB" id="A0A1T5BUI8"/>
<name>A0A1T5BUI8_9SPHI</name>
<evidence type="ECO:0000256" key="1">
    <source>
        <dbReference type="ARBA" id="ARBA00000085"/>
    </source>
</evidence>
<dbReference type="GO" id="GO:0030295">
    <property type="term" value="F:protein kinase activator activity"/>
    <property type="evidence" value="ECO:0007669"/>
    <property type="project" value="TreeGrafter"/>
</dbReference>
<dbReference type="GO" id="GO:0000156">
    <property type="term" value="F:phosphorelay response regulator activity"/>
    <property type="evidence" value="ECO:0007669"/>
    <property type="project" value="TreeGrafter"/>
</dbReference>
<dbReference type="GO" id="GO:0000155">
    <property type="term" value="F:phosphorelay sensor kinase activity"/>
    <property type="evidence" value="ECO:0007669"/>
    <property type="project" value="InterPro"/>
</dbReference>
<dbReference type="SUPFAM" id="SSF55781">
    <property type="entry name" value="GAF domain-like"/>
    <property type="match status" value="1"/>
</dbReference>
<accession>A0A1T5BUI8</accession>
<dbReference type="Pfam" id="PF02518">
    <property type="entry name" value="HATPase_c"/>
    <property type="match status" value="1"/>
</dbReference>
<comment type="catalytic activity">
    <reaction evidence="1">
        <text>ATP + protein L-histidine = ADP + protein N-phospho-L-histidine.</text>
        <dbReference type="EC" id="2.7.13.3"/>
    </reaction>
</comment>
<dbReference type="Pfam" id="PF00512">
    <property type="entry name" value="HisKA"/>
    <property type="match status" value="1"/>
</dbReference>
<dbReference type="InterPro" id="IPR003018">
    <property type="entry name" value="GAF"/>
</dbReference>
<dbReference type="InterPro" id="IPR036097">
    <property type="entry name" value="HisK_dim/P_sf"/>
</dbReference>
<evidence type="ECO:0000313" key="9">
    <source>
        <dbReference type="Proteomes" id="UP000189981"/>
    </source>
</evidence>
<dbReference type="InterPro" id="IPR003594">
    <property type="entry name" value="HATPase_dom"/>
</dbReference>
<dbReference type="InterPro" id="IPR050351">
    <property type="entry name" value="BphY/WalK/GraS-like"/>
</dbReference>
<dbReference type="SMART" id="SM00387">
    <property type="entry name" value="HATPase_c"/>
    <property type="match status" value="1"/>
</dbReference>
<dbReference type="SUPFAM" id="SSF55874">
    <property type="entry name" value="ATPase domain of HSP90 chaperone/DNA topoisomerase II/histidine kinase"/>
    <property type="match status" value="1"/>
</dbReference>
<dbReference type="GO" id="GO:0007234">
    <property type="term" value="P:osmosensory signaling via phosphorelay pathway"/>
    <property type="evidence" value="ECO:0007669"/>
    <property type="project" value="TreeGrafter"/>
</dbReference>
<dbReference type="SMART" id="SM00065">
    <property type="entry name" value="GAF"/>
    <property type="match status" value="1"/>
</dbReference>
<dbReference type="SUPFAM" id="SSF47384">
    <property type="entry name" value="Homodimeric domain of signal transducing histidine kinase"/>
    <property type="match status" value="1"/>
</dbReference>
<dbReference type="CDD" id="cd00082">
    <property type="entry name" value="HisKA"/>
    <property type="match status" value="1"/>
</dbReference>
<keyword evidence="3" id="KW-0597">Phosphoprotein</keyword>
<dbReference type="EC" id="2.7.13.3" evidence="2"/>
<dbReference type="PANTHER" id="PTHR42878">
    <property type="entry name" value="TWO-COMPONENT HISTIDINE KINASE"/>
    <property type="match status" value="1"/>
</dbReference>
<reference evidence="9" key="1">
    <citation type="submission" date="2017-02" db="EMBL/GenBank/DDBJ databases">
        <authorList>
            <person name="Varghese N."/>
            <person name="Submissions S."/>
        </authorList>
    </citation>
    <scope>NUCLEOTIDE SEQUENCE [LARGE SCALE GENOMIC DNA]</scope>
    <source>
        <strain evidence="9">DSM 22385</strain>
    </source>
</reference>
<evidence type="ECO:0000256" key="4">
    <source>
        <dbReference type="ARBA" id="ARBA00022679"/>
    </source>
</evidence>
<dbReference type="InterPro" id="IPR029016">
    <property type="entry name" value="GAF-like_dom_sf"/>
</dbReference>
<evidence type="ECO:0000313" key="8">
    <source>
        <dbReference type="EMBL" id="SKB50804.1"/>
    </source>
</evidence>
<protein>
    <recommendedName>
        <fullName evidence="2">histidine kinase</fullName>
        <ecNumber evidence="2">2.7.13.3</ecNumber>
    </recommendedName>
</protein>
<dbReference type="PRINTS" id="PR00344">
    <property type="entry name" value="BCTRLSENSOR"/>
</dbReference>
<dbReference type="SMART" id="SM00388">
    <property type="entry name" value="HisKA"/>
    <property type="match status" value="1"/>
</dbReference>
<dbReference type="RefSeq" id="WP_245803484.1">
    <property type="nucleotide sequence ID" value="NZ_FUYR01000001.1"/>
</dbReference>
<feature type="domain" description="Histidine kinase" evidence="7">
    <location>
        <begin position="183"/>
        <end position="394"/>
    </location>
</feature>
<keyword evidence="6" id="KW-0175">Coiled coil</keyword>
<dbReference type="Gene3D" id="3.30.450.40">
    <property type="match status" value="1"/>
</dbReference>
<dbReference type="CDD" id="cd00075">
    <property type="entry name" value="HATPase"/>
    <property type="match status" value="1"/>
</dbReference>
<evidence type="ECO:0000256" key="5">
    <source>
        <dbReference type="ARBA" id="ARBA00022777"/>
    </source>
</evidence>
<dbReference type="PROSITE" id="PS50109">
    <property type="entry name" value="HIS_KIN"/>
    <property type="match status" value="1"/>
</dbReference>
<dbReference type="STRING" id="572036.SAMN05661099_1683"/>
<evidence type="ECO:0000256" key="3">
    <source>
        <dbReference type="ARBA" id="ARBA00022553"/>
    </source>
</evidence>
<dbReference type="PANTHER" id="PTHR42878:SF13">
    <property type="entry name" value="HISTIDINE KINASE"/>
    <property type="match status" value="1"/>
</dbReference>
<evidence type="ECO:0000256" key="2">
    <source>
        <dbReference type="ARBA" id="ARBA00012438"/>
    </source>
</evidence>
<keyword evidence="9" id="KW-1185">Reference proteome</keyword>
<evidence type="ECO:0000256" key="6">
    <source>
        <dbReference type="SAM" id="Coils"/>
    </source>
</evidence>